<evidence type="ECO:0000313" key="2">
    <source>
        <dbReference type="EMBL" id="AXG09471.1"/>
    </source>
</evidence>
<dbReference type="GeneID" id="37286531"/>
<dbReference type="Pfam" id="PF01402">
    <property type="entry name" value="RHH_1"/>
    <property type="match status" value="1"/>
</dbReference>
<dbReference type="EMBL" id="CP031148">
    <property type="protein sequence ID" value="AXG09471.1"/>
    <property type="molecule type" value="Genomic_DNA"/>
</dbReference>
<proteinExistence type="predicted"/>
<evidence type="ECO:0000259" key="1">
    <source>
        <dbReference type="Pfam" id="PF01402"/>
    </source>
</evidence>
<dbReference type="Proteomes" id="UP000252985">
    <property type="component" value="Chromosome"/>
</dbReference>
<organism evidence="2 3">
    <name type="scientific">Haloplanus rubicundus</name>
    <dbReference type="NCBI Taxonomy" id="1547898"/>
    <lineage>
        <taxon>Archaea</taxon>
        <taxon>Methanobacteriati</taxon>
        <taxon>Methanobacteriota</taxon>
        <taxon>Stenosarchaea group</taxon>
        <taxon>Halobacteria</taxon>
        <taxon>Halobacteriales</taxon>
        <taxon>Haloferacaceae</taxon>
        <taxon>Haloplanus</taxon>
    </lineage>
</organism>
<sequence length="137" mass="15398">MPRMDHNPTSRVSFGIDDDVLDEFDGICDDEGVSRSERLRALVKQDVARHSDDDQDGMTLPETDRLTDAYLTLLDAAEPLHDAGLRVSREAAMNRLYSNDTPKSAVMDELIRPLKKQGFVKIDPAMSTVWITVRPPE</sequence>
<reference evidence="2 3" key="1">
    <citation type="submission" date="2018-07" db="EMBL/GenBank/DDBJ databases">
        <title>Genome sequences of Haloplanus sp. CBA1112.</title>
        <authorList>
            <person name="Kim Y.B."/>
            <person name="Roh S.W."/>
        </authorList>
    </citation>
    <scope>NUCLEOTIDE SEQUENCE [LARGE SCALE GENOMIC DNA]</scope>
    <source>
        <strain evidence="2 3">CBA1112</strain>
    </source>
</reference>
<name>A0A345EB99_9EURY</name>
<dbReference type="GO" id="GO:0006355">
    <property type="term" value="P:regulation of DNA-templated transcription"/>
    <property type="evidence" value="ECO:0007669"/>
    <property type="project" value="InterPro"/>
</dbReference>
<protein>
    <submittedName>
        <fullName evidence="2">Ribbon-helix-helix protein, CopG family</fullName>
    </submittedName>
</protein>
<evidence type="ECO:0000313" key="3">
    <source>
        <dbReference type="Proteomes" id="UP000252985"/>
    </source>
</evidence>
<gene>
    <name evidence="2" type="ORF">DU484_06095</name>
</gene>
<feature type="domain" description="Ribbon-helix-helix protein CopG" evidence="1">
    <location>
        <begin position="11"/>
        <end position="49"/>
    </location>
</feature>
<dbReference type="KEGG" id="haq:DU484_06095"/>
<dbReference type="AlphaFoldDB" id="A0A345EB99"/>
<dbReference type="RefSeq" id="WP_114605391.1">
    <property type="nucleotide sequence ID" value="NZ_CP031148.1"/>
</dbReference>
<accession>A0A345EB99</accession>
<dbReference type="InterPro" id="IPR002145">
    <property type="entry name" value="CopG"/>
</dbReference>